<keyword evidence="11" id="KW-1185">Reference proteome</keyword>
<comment type="subcellular location">
    <subcellularLocation>
        <location evidence="2 8">Cytoplasm</location>
    </subcellularLocation>
</comment>
<dbReference type="InterPro" id="IPR001900">
    <property type="entry name" value="RNase_II/R"/>
</dbReference>
<dbReference type="Pfam" id="PF00575">
    <property type="entry name" value="S1"/>
    <property type="match status" value="1"/>
</dbReference>
<dbReference type="NCBIfam" id="TIGR02063">
    <property type="entry name" value="RNase_R"/>
    <property type="match status" value="1"/>
</dbReference>
<comment type="function">
    <text evidence="8">3'-5' exoribonuclease that releases 5'-nucleoside monophosphates and is involved in maturation of structured RNAs.</text>
</comment>
<comment type="similarity">
    <text evidence="8">Belongs to the RNR ribonuclease family. RNase R subfamily.</text>
</comment>
<dbReference type="SMART" id="SM00316">
    <property type="entry name" value="S1"/>
    <property type="match status" value="1"/>
</dbReference>
<dbReference type="GO" id="GO:0005829">
    <property type="term" value="C:cytosol"/>
    <property type="evidence" value="ECO:0007669"/>
    <property type="project" value="TreeGrafter"/>
</dbReference>
<evidence type="ECO:0000313" key="11">
    <source>
        <dbReference type="Proteomes" id="UP000007468"/>
    </source>
</evidence>
<protein>
    <recommendedName>
        <fullName evidence="8">Ribonuclease R</fullName>
        <shortName evidence="8">RNase R</shortName>
        <ecNumber evidence="8">3.1.13.1</ecNumber>
    </recommendedName>
</protein>
<dbReference type="Pfam" id="PF08206">
    <property type="entry name" value="OB_RNB"/>
    <property type="match status" value="1"/>
</dbReference>
<evidence type="ECO:0000256" key="4">
    <source>
        <dbReference type="ARBA" id="ARBA00022722"/>
    </source>
</evidence>
<evidence type="ECO:0000256" key="7">
    <source>
        <dbReference type="ARBA" id="ARBA00022884"/>
    </source>
</evidence>
<evidence type="ECO:0000313" key="10">
    <source>
        <dbReference type="EMBL" id="EFE27773.2"/>
    </source>
</evidence>
<evidence type="ECO:0000256" key="3">
    <source>
        <dbReference type="ARBA" id="ARBA00022490"/>
    </source>
</evidence>
<dbReference type="GO" id="GO:0003723">
    <property type="term" value="F:RNA binding"/>
    <property type="evidence" value="ECO:0007669"/>
    <property type="project" value="UniProtKB-UniRule"/>
</dbReference>
<dbReference type="SUPFAM" id="SSF50249">
    <property type="entry name" value="Nucleic acid-binding proteins"/>
    <property type="match status" value="3"/>
</dbReference>
<dbReference type="InterPro" id="IPR003029">
    <property type="entry name" value="S1_domain"/>
</dbReference>
<dbReference type="SMART" id="SM00955">
    <property type="entry name" value="RNB"/>
    <property type="match status" value="1"/>
</dbReference>
<dbReference type="HOGENOM" id="CLU_002333_4_1_9"/>
<dbReference type="EC" id="3.1.13.1" evidence="8"/>
<dbReference type="Gene3D" id="2.40.50.140">
    <property type="entry name" value="Nucleic acid-binding proteins"/>
    <property type="match status" value="3"/>
</dbReference>
<dbReference type="STRING" id="546269.HMPREF0389_01404"/>
<reference evidence="11" key="1">
    <citation type="submission" date="2010-12" db="EMBL/GenBank/DDBJ databases">
        <title>The genome sequence of Filifactor alocis strain ATCC 35896.</title>
        <authorList>
            <consortium name="The Broad Institute Genome Sequencing Platform"/>
            <person name="Ward D."/>
            <person name="Earl A."/>
            <person name="Feldgarden M."/>
            <person name="Young S.K."/>
            <person name="Gargeya S."/>
            <person name="Zeng Q."/>
            <person name="Alvarado L."/>
            <person name="Berlin A."/>
            <person name="Bochicchio J."/>
            <person name="Chapman S.B."/>
            <person name="Chen Z."/>
            <person name="Freedman E."/>
            <person name="Gellesch M."/>
            <person name="Goldberg J."/>
            <person name="Griggs A."/>
            <person name="Gujja S."/>
            <person name="Heilman E."/>
            <person name="Heiman D."/>
            <person name="Howarth C."/>
            <person name="Mehta T."/>
            <person name="Neiman D."/>
            <person name="Pearson M."/>
            <person name="Roberts A."/>
            <person name="Saif S."/>
            <person name="Shea T."/>
            <person name="Shenoy N."/>
            <person name="Sisk P."/>
            <person name="Stolte C."/>
            <person name="Sykes S."/>
            <person name="White J."/>
            <person name="Yandava C."/>
            <person name="Izard J."/>
            <person name="Blanton J.M."/>
            <person name="Baranova O.V."/>
            <person name="Tanner A.C."/>
            <person name="Dewhirst F.E."/>
            <person name="Haas B."/>
            <person name="Nusbaum C."/>
            <person name="Birren B."/>
        </authorList>
    </citation>
    <scope>NUCLEOTIDE SEQUENCE [LARGE SCALE GENOMIC DNA]</scope>
    <source>
        <strain evidence="11">ATCC 35896 / D40 B5</strain>
    </source>
</reference>
<dbReference type="Pfam" id="PF17876">
    <property type="entry name" value="CSD2"/>
    <property type="match status" value="1"/>
</dbReference>
<feature type="domain" description="S1 motif" evidence="9">
    <location>
        <begin position="622"/>
        <end position="702"/>
    </location>
</feature>
<dbReference type="Proteomes" id="UP000007468">
    <property type="component" value="Chromosome"/>
</dbReference>
<keyword evidence="5 8" id="KW-0378">Hydrolase</keyword>
<dbReference type="PANTHER" id="PTHR23355:SF9">
    <property type="entry name" value="DIS3-LIKE EXONUCLEASE 2"/>
    <property type="match status" value="1"/>
</dbReference>
<dbReference type="NCBIfam" id="TIGR00358">
    <property type="entry name" value="3_prime_RNase"/>
    <property type="match status" value="1"/>
</dbReference>
<keyword evidence="3 8" id="KW-0963">Cytoplasm</keyword>
<dbReference type="OrthoDB" id="9764149at2"/>
<dbReference type="EMBL" id="CP002390">
    <property type="protein sequence ID" value="EFE27773.2"/>
    <property type="molecule type" value="Genomic_DNA"/>
</dbReference>
<accession>D6GTG6</accession>
<dbReference type="GO" id="GO:0006402">
    <property type="term" value="P:mRNA catabolic process"/>
    <property type="evidence" value="ECO:0007669"/>
    <property type="project" value="TreeGrafter"/>
</dbReference>
<dbReference type="HAMAP" id="MF_01895">
    <property type="entry name" value="RNase_R"/>
    <property type="match status" value="1"/>
</dbReference>
<dbReference type="PROSITE" id="PS01175">
    <property type="entry name" value="RIBONUCLEASE_II"/>
    <property type="match status" value="1"/>
</dbReference>
<evidence type="ECO:0000256" key="1">
    <source>
        <dbReference type="ARBA" id="ARBA00001849"/>
    </source>
</evidence>
<evidence type="ECO:0000256" key="8">
    <source>
        <dbReference type="HAMAP-Rule" id="MF_01895"/>
    </source>
</evidence>
<dbReference type="AlphaFoldDB" id="D6GTG6"/>
<comment type="catalytic activity">
    <reaction evidence="1 8">
        <text>Exonucleolytic cleavage in the 3'- to 5'-direction to yield nucleoside 5'-phosphates.</text>
        <dbReference type="EC" id="3.1.13.1"/>
    </reaction>
</comment>
<keyword evidence="7 8" id="KW-0694">RNA-binding</keyword>
<dbReference type="InterPro" id="IPR004476">
    <property type="entry name" value="RNase_II/RNase_R"/>
</dbReference>
<dbReference type="CDD" id="cd04471">
    <property type="entry name" value="S1_RNase_R"/>
    <property type="match status" value="1"/>
</dbReference>
<keyword evidence="4 8" id="KW-0540">Nuclease</keyword>
<evidence type="ECO:0000259" key="9">
    <source>
        <dbReference type="PROSITE" id="PS50126"/>
    </source>
</evidence>
<dbReference type="InterPro" id="IPR012340">
    <property type="entry name" value="NA-bd_OB-fold"/>
</dbReference>
<dbReference type="PATRIC" id="fig|546269.5.peg.949"/>
<dbReference type="InterPro" id="IPR013223">
    <property type="entry name" value="RNase_B_OB_dom"/>
</dbReference>
<evidence type="ECO:0000256" key="2">
    <source>
        <dbReference type="ARBA" id="ARBA00004496"/>
    </source>
</evidence>
<dbReference type="Pfam" id="PF00773">
    <property type="entry name" value="RNB"/>
    <property type="match status" value="1"/>
</dbReference>
<dbReference type="GO" id="GO:0008859">
    <property type="term" value="F:exoribonuclease II activity"/>
    <property type="evidence" value="ECO:0007669"/>
    <property type="project" value="UniProtKB-UniRule"/>
</dbReference>
<dbReference type="eggNOG" id="COG0557">
    <property type="taxonomic scope" value="Bacteria"/>
</dbReference>
<dbReference type="RefSeq" id="WP_014262537.1">
    <property type="nucleotide sequence ID" value="NC_016630.1"/>
</dbReference>
<evidence type="ECO:0000256" key="5">
    <source>
        <dbReference type="ARBA" id="ARBA00022801"/>
    </source>
</evidence>
<sequence>MKNIRTEIIELMKHSEYKPMTEKQLTSHFSSSREDMKILRNVVSDLEKEGLIYKTKRNTYGIPSKMGLVIGKLIVTPRGYGFVESEERESDLFVANTNMRGALNGDKVVARIKPSHDTRDRQEGEIVKILEHGSYVFVGEYEDSGRFGFVIPEDKRIHTDIFIPKGKNKGAVSGDLVECEITKFYDGKRNPEGKVTEVIGKKGEFHVDFLSILKQYQLMDEFPKKALKQAEKIPSEVQEDELKNRLDLREELTYTIDGSDTRDFDDAISVSKDEHGNYHLGVHIADVTHYVKEHTPLDKEALKRGTSVYLVDKVIPMLPKELSNGICSLNPDVDRLTLSCLMTIDKNGVVMEHQIVESVIRSKYRLVYEDVSHLLETIDRTKQFTELEQSLIFAEELANILFEVREHRGAIEFDFPESKVIVEDEQVLDVQVRERKIANDMIQEFMLIANETVSKEYFHKKLPFVYRVHEQPAEDKIKEFNNFIAVFGVHASLDEEANVEPKDLQKILKEVKGREEEDIISKMMLRSLRQARYSPVNEGHFGLAAKYYTHFTAPIRRYPDLQIHRIIKMDIHHYLSGKKIEELFSVVDSVSRSSSDSERNAEQAERDFENLRKAQYMERFIGQEFDGKITSVTNFGIFVTLENTVEGLIRINTLVDDYYIYDEERFQLVGRHSKKIFKVGMKVRVMVESVKLDLREIGFQFVDAITKP</sequence>
<dbReference type="InterPro" id="IPR040476">
    <property type="entry name" value="CSD2"/>
</dbReference>
<dbReference type="InterPro" id="IPR022966">
    <property type="entry name" value="RNase_II/R_CS"/>
</dbReference>
<organism evidence="10 11">
    <name type="scientific">Filifactor alocis (strain ATCC 35896 / CCUG 47790 / D40 B5)</name>
    <name type="common">Fusobacterium alocis</name>
    <dbReference type="NCBI Taxonomy" id="546269"/>
    <lineage>
        <taxon>Bacteria</taxon>
        <taxon>Bacillati</taxon>
        <taxon>Bacillota</taxon>
        <taxon>Clostridia</taxon>
        <taxon>Peptostreptococcales</taxon>
        <taxon>Filifactoraceae</taxon>
        <taxon>Filifactor</taxon>
    </lineage>
</organism>
<proteinExistence type="inferred from homology"/>
<keyword evidence="6 8" id="KW-0269">Exonuclease</keyword>
<dbReference type="InterPro" id="IPR011805">
    <property type="entry name" value="RNase_R"/>
</dbReference>
<gene>
    <name evidence="8 10" type="primary">rnr</name>
    <name evidence="10" type="ordered locus">HMPREF0389_01404</name>
</gene>
<dbReference type="KEGG" id="faa:HMPREF0389_01404"/>
<dbReference type="PANTHER" id="PTHR23355">
    <property type="entry name" value="RIBONUCLEASE"/>
    <property type="match status" value="1"/>
</dbReference>
<evidence type="ECO:0000256" key="6">
    <source>
        <dbReference type="ARBA" id="ARBA00022839"/>
    </source>
</evidence>
<dbReference type="InterPro" id="IPR050180">
    <property type="entry name" value="RNR_Ribonuclease"/>
</dbReference>
<dbReference type="SMART" id="SM00357">
    <property type="entry name" value="CSP"/>
    <property type="match status" value="2"/>
</dbReference>
<name>D6GTG6_FILAD</name>
<dbReference type="InterPro" id="IPR011129">
    <property type="entry name" value="CSD"/>
</dbReference>
<dbReference type="PROSITE" id="PS50126">
    <property type="entry name" value="S1"/>
    <property type="match status" value="1"/>
</dbReference>